<evidence type="ECO:0000313" key="1">
    <source>
        <dbReference type="EMBL" id="GBN97013.1"/>
    </source>
</evidence>
<comment type="caution">
    <text evidence="1">The sequence shown here is derived from an EMBL/GenBank/DDBJ whole genome shotgun (WGS) entry which is preliminary data.</text>
</comment>
<sequence length="182" mass="20776">MTSDIQTDRFPVDGFCPKFDRNLQIMFKDRIPNFIPVALIVFELSCSQTDIIPKLCFSDSGRSKTWRFVKISSSNFLTVTILSLCILRIRESKKNIFLSRLTAPKTLHYIRPQRGSMYPLCLSNTLSRIQGLTDYTSHSGSKKKGKQYDHPFRSNGVLPRVSCPFLTDNTKSTIWTPSQVTS</sequence>
<protein>
    <submittedName>
        <fullName evidence="1">Uncharacterized protein</fullName>
    </submittedName>
</protein>
<dbReference type="AlphaFoldDB" id="A0A4Y2TB53"/>
<gene>
    <name evidence="1" type="ORF">AVEN_267842_1</name>
</gene>
<organism evidence="1 2">
    <name type="scientific">Araneus ventricosus</name>
    <name type="common">Orbweaver spider</name>
    <name type="synonym">Epeira ventricosa</name>
    <dbReference type="NCBI Taxonomy" id="182803"/>
    <lineage>
        <taxon>Eukaryota</taxon>
        <taxon>Metazoa</taxon>
        <taxon>Ecdysozoa</taxon>
        <taxon>Arthropoda</taxon>
        <taxon>Chelicerata</taxon>
        <taxon>Arachnida</taxon>
        <taxon>Araneae</taxon>
        <taxon>Araneomorphae</taxon>
        <taxon>Entelegynae</taxon>
        <taxon>Araneoidea</taxon>
        <taxon>Araneidae</taxon>
        <taxon>Araneus</taxon>
    </lineage>
</organism>
<dbReference type="Proteomes" id="UP000499080">
    <property type="component" value="Unassembled WGS sequence"/>
</dbReference>
<dbReference type="EMBL" id="BGPR01026916">
    <property type="protein sequence ID" value="GBN97013.1"/>
    <property type="molecule type" value="Genomic_DNA"/>
</dbReference>
<name>A0A4Y2TB53_ARAVE</name>
<keyword evidence="2" id="KW-1185">Reference proteome</keyword>
<reference evidence="1 2" key="1">
    <citation type="journal article" date="2019" name="Sci. Rep.">
        <title>Orb-weaving spider Araneus ventricosus genome elucidates the spidroin gene catalogue.</title>
        <authorList>
            <person name="Kono N."/>
            <person name="Nakamura H."/>
            <person name="Ohtoshi R."/>
            <person name="Moran D.A.P."/>
            <person name="Shinohara A."/>
            <person name="Yoshida Y."/>
            <person name="Fujiwara M."/>
            <person name="Mori M."/>
            <person name="Tomita M."/>
            <person name="Arakawa K."/>
        </authorList>
    </citation>
    <scope>NUCLEOTIDE SEQUENCE [LARGE SCALE GENOMIC DNA]</scope>
</reference>
<accession>A0A4Y2TB53</accession>
<evidence type="ECO:0000313" key="2">
    <source>
        <dbReference type="Proteomes" id="UP000499080"/>
    </source>
</evidence>
<proteinExistence type="predicted"/>